<dbReference type="Proteomes" id="UP000309117">
    <property type="component" value="Unassembled WGS sequence"/>
</dbReference>
<comment type="similarity">
    <text evidence="1">Belongs to the GSP E family.</text>
</comment>
<evidence type="ECO:0000256" key="2">
    <source>
        <dbReference type="ARBA" id="ARBA00022741"/>
    </source>
</evidence>
<gene>
    <name evidence="5" type="ORF">E5351_05855</name>
</gene>
<dbReference type="GO" id="GO:0005886">
    <property type="term" value="C:plasma membrane"/>
    <property type="evidence" value="ECO:0007669"/>
    <property type="project" value="TreeGrafter"/>
</dbReference>
<dbReference type="PANTHER" id="PTHR30258:SF2">
    <property type="entry name" value="COMG OPERON PROTEIN 1"/>
    <property type="match status" value="1"/>
</dbReference>
<reference evidence="5 6" key="1">
    <citation type="submission" date="2019-04" db="EMBL/GenBank/DDBJ databases">
        <title>Microbes associate with the intestines of laboratory mice.</title>
        <authorList>
            <person name="Navarre W."/>
            <person name="Wong E."/>
            <person name="Huang K."/>
            <person name="Tropini C."/>
            <person name="Ng K."/>
            <person name="Yu B."/>
        </authorList>
    </citation>
    <scope>NUCLEOTIDE SEQUENCE [LARGE SCALE GENOMIC DNA]</scope>
    <source>
        <strain evidence="5 6">NM61_E11</strain>
    </source>
</reference>
<evidence type="ECO:0000259" key="4">
    <source>
        <dbReference type="PROSITE" id="PS00662"/>
    </source>
</evidence>
<comment type="caution">
    <text evidence="5">The sequence shown here is derived from an EMBL/GenBank/DDBJ whole genome shotgun (WGS) entry which is preliminary data.</text>
</comment>
<dbReference type="EMBL" id="SRYV01000009">
    <property type="protein sequence ID" value="TGY15329.1"/>
    <property type="molecule type" value="Genomic_DNA"/>
</dbReference>
<evidence type="ECO:0000256" key="1">
    <source>
        <dbReference type="ARBA" id="ARBA00006611"/>
    </source>
</evidence>
<keyword evidence="2" id="KW-0547">Nucleotide-binding</keyword>
<dbReference type="Gene3D" id="3.30.450.90">
    <property type="match status" value="1"/>
</dbReference>
<dbReference type="InterPro" id="IPR047667">
    <property type="entry name" value="ATPase_ComGA"/>
</dbReference>
<dbReference type="InterPro" id="IPR027417">
    <property type="entry name" value="P-loop_NTPase"/>
</dbReference>
<protein>
    <submittedName>
        <fullName evidence="5">AAA family ATPase</fullName>
    </submittedName>
</protein>
<sequence length="324" mass="36879">MEIKQKVEELIEEAIQFQSSDIFFLPKRDQMMVCFRQSNSVKEIESLKNDEALEVINFLKYAAQMDISEHRRPQVGAMTYRYEDQDYYLRLSSVGDFTDQESLVIRIIYNLETSRYFYPDQLIYLKNLAQRRGLIITSGPTGSGKTTTMYELAKEVGAQKVVMTIEDPVEIHEKSFLQSQVNSEAAISYESLLKAALRHRPDILIIGEIRDSKTARVAIDAALSGHLVLATVHAKSTLQTISRLEGLKIRKDELANCLTAVSYQRLLPTNEGVACLLDMASGKVLQNSIEKSVRGNFINWQENLQNLYKGGEINDETYQLYQEG</sequence>
<organism evidence="5 6">
    <name type="scientific">Lactobacillus intestinalis</name>
    <dbReference type="NCBI Taxonomy" id="151781"/>
    <lineage>
        <taxon>Bacteria</taxon>
        <taxon>Bacillati</taxon>
        <taxon>Bacillota</taxon>
        <taxon>Bacilli</taxon>
        <taxon>Lactobacillales</taxon>
        <taxon>Lactobacillaceae</taxon>
        <taxon>Lactobacillus</taxon>
    </lineage>
</organism>
<evidence type="ECO:0000313" key="5">
    <source>
        <dbReference type="EMBL" id="TGY15329.1"/>
    </source>
</evidence>
<accession>A0A4S2BKG6</accession>
<name>A0A4S2BKG6_9LACO</name>
<evidence type="ECO:0000313" key="6">
    <source>
        <dbReference type="Proteomes" id="UP000309117"/>
    </source>
</evidence>
<dbReference type="GO" id="GO:0016887">
    <property type="term" value="F:ATP hydrolysis activity"/>
    <property type="evidence" value="ECO:0007669"/>
    <property type="project" value="TreeGrafter"/>
</dbReference>
<dbReference type="InterPro" id="IPR001482">
    <property type="entry name" value="T2SS/T4SS_dom"/>
</dbReference>
<dbReference type="NCBIfam" id="NF041000">
    <property type="entry name" value="ATPase_ComGA"/>
    <property type="match status" value="1"/>
</dbReference>
<dbReference type="PANTHER" id="PTHR30258">
    <property type="entry name" value="TYPE II SECRETION SYSTEM PROTEIN GSPE-RELATED"/>
    <property type="match status" value="1"/>
</dbReference>
<feature type="domain" description="Bacterial type II secretion system protein E" evidence="4">
    <location>
        <begin position="197"/>
        <end position="211"/>
    </location>
</feature>
<proteinExistence type="inferred from homology"/>
<evidence type="ECO:0000256" key="3">
    <source>
        <dbReference type="ARBA" id="ARBA00022840"/>
    </source>
</evidence>
<dbReference type="Pfam" id="PF00437">
    <property type="entry name" value="T2SSE"/>
    <property type="match status" value="1"/>
</dbReference>
<dbReference type="SUPFAM" id="SSF52540">
    <property type="entry name" value="P-loop containing nucleoside triphosphate hydrolases"/>
    <property type="match status" value="1"/>
</dbReference>
<dbReference type="GO" id="GO:0005524">
    <property type="term" value="F:ATP binding"/>
    <property type="evidence" value="ECO:0007669"/>
    <property type="project" value="UniProtKB-KW"/>
</dbReference>
<dbReference type="AlphaFoldDB" id="A0A4S2BKG6"/>
<dbReference type="PROSITE" id="PS00662">
    <property type="entry name" value="T2SP_E"/>
    <property type="match status" value="1"/>
</dbReference>
<keyword evidence="3" id="KW-0067">ATP-binding</keyword>
<dbReference type="CDD" id="cd01129">
    <property type="entry name" value="PulE-GspE-like"/>
    <property type="match status" value="1"/>
</dbReference>
<dbReference type="RefSeq" id="WP_004044880.1">
    <property type="nucleotide sequence ID" value="NZ_AQFR02000003.1"/>
</dbReference>
<dbReference type="Gene3D" id="3.40.50.300">
    <property type="entry name" value="P-loop containing nucleotide triphosphate hydrolases"/>
    <property type="match status" value="1"/>
</dbReference>